<proteinExistence type="predicted"/>
<dbReference type="InterPro" id="IPR029058">
    <property type="entry name" value="AB_hydrolase_fold"/>
</dbReference>
<accession>A0A7W1WRM6</accession>
<dbReference type="SUPFAM" id="SSF53474">
    <property type="entry name" value="alpha/beta-Hydrolases"/>
    <property type="match status" value="1"/>
</dbReference>
<feature type="chain" id="PRO_5030600351" description="GPI inositol-deacylase PGAP1-like alpha/beta domain-containing protein" evidence="2">
    <location>
        <begin position="27"/>
        <end position="544"/>
    </location>
</feature>
<dbReference type="AlphaFoldDB" id="A0A7W1WRM6"/>
<reference evidence="4 5" key="1">
    <citation type="submission" date="2020-07" db="EMBL/GenBank/DDBJ databases">
        <authorList>
            <person name="Feng H."/>
        </authorList>
    </citation>
    <scope>NUCLEOTIDE SEQUENCE [LARGE SCALE GENOMIC DNA]</scope>
    <source>
        <strain evidence="5">s-10</strain>
    </source>
</reference>
<evidence type="ECO:0000256" key="2">
    <source>
        <dbReference type="SAM" id="SignalP"/>
    </source>
</evidence>
<keyword evidence="2" id="KW-0732">Signal</keyword>
<dbReference type="GO" id="GO:0016788">
    <property type="term" value="F:hydrolase activity, acting on ester bonds"/>
    <property type="evidence" value="ECO:0007669"/>
    <property type="project" value="InterPro"/>
</dbReference>
<dbReference type="Pfam" id="PF07819">
    <property type="entry name" value="PGAP1"/>
    <property type="match status" value="1"/>
</dbReference>
<organism evidence="4 5">
    <name type="scientific">Paenactinomyces guangxiensis</name>
    <dbReference type="NCBI Taxonomy" id="1490290"/>
    <lineage>
        <taxon>Bacteria</taxon>
        <taxon>Bacillati</taxon>
        <taxon>Bacillota</taxon>
        <taxon>Bacilli</taxon>
        <taxon>Bacillales</taxon>
        <taxon>Thermoactinomycetaceae</taxon>
        <taxon>Paenactinomyces</taxon>
    </lineage>
</organism>
<evidence type="ECO:0000259" key="3">
    <source>
        <dbReference type="Pfam" id="PF07819"/>
    </source>
</evidence>
<feature type="signal peptide" evidence="2">
    <location>
        <begin position="1"/>
        <end position="26"/>
    </location>
</feature>
<dbReference type="EMBL" id="JACEIQ010000010">
    <property type="protein sequence ID" value="MBA4494802.1"/>
    <property type="molecule type" value="Genomic_DNA"/>
</dbReference>
<keyword evidence="5" id="KW-1185">Reference proteome</keyword>
<evidence type="ECO:0000313" key="4">
    <source>
        <dbReference type="EMBL" id="MBA4494802.1"/>
    </source>
</evidence>
<name>A0A7W1WRM6_9BACL</name>
<feature type="region of interest" description="Disordered" evidence="1">
    <location>
        <begin position="483"/>
        <end position="503"/>
    </location>
</feature>
<dbReference type="Proteomes" id="UP000535491">
    <property type="component" value="Unassembled WGS sequence"/>
</dbReference>
<feature type="domain" description="GPI inositol-deacylase PGAP1-like alpha/beta" evidence="3">
    <location>
        <begin position="73"/>
        <end position="188"/>
    </location>
</feature>
<evidence type="ECO:0000313" key="5">
    <source>
        <dbReference type="Proteomes" id="UP000535491"/>
    </source>
</evidence>
<evidence type="ECO:0000256" key="1">
    <source>
        <dbReference type="SAM" id="MobiDB-lite"/>
    </source>
</evidence>
<dbReference type="Gene3D" id="3.40.50.1820">
    <property type="entry name" value="alpha/beta hydrolase"/>
    <property type="match status" value="1"/>
</dbReference>
<protein>
    <recommendedName>
        <fullName evidence="3">GPI inositol-deacylase PGAP1-like alpha/beta domain-containing protein</fullName>
    </recommendedName>
</protein>
<sequence length="544" mass="59039">MRHYWRLSLLIILCAVLIFPIGMVQAADDKQIPAPQPMGNVKINALPPPSNVTTPGTWFKGATPPNYDPNKPPIVFVQGMHGKAQDWWSNTVYHGVNDMYEKAYNAGYRTAFVQLHDAAGGDGATQWDNGRLLVQMLEQIYNHYGQKVNIVAHSKGGPDTQAALVHYNGHGFVNKVVTLGSPHHGSHLADLAYSWWAGWLAELLGRQDPATYSLQTGEMAHFREQTDNHANVNKNRYYTAAGTSWGPFPSALWSGGAYLAVHGSNDGLVNVWSTQLPYGQHLFTTDVDHDQIRTGTASFARIEPTLRTAAAAGTALKNTGAAAASAQPASDEQYIHGGSLSANQAVEREVAVDSTSPEAVFTILTKSPDVEVTLISPTGKSYSKTNKEYFAATDREFFAGASIQAFRINRPEAGIWKVSMTSQRDDAYLLTATFTGSDTFSVDLPAKSKQKSLPVKVKLHNPKYFDLSSIKVNIKTLAPGGKPVRSAGLQSELKKDSKQPGRFAGQLSAGTQAGTYNVTIEITGKTKQGQAFARTLVRSVYIGN</sequence>
<dbReference type="RefSeq" id="WP_181752047.1">
    <property type="nucleotide sequence ID" value="NZ_JACEIQ010000010.1"/>
</dbReference>
<gene>
    <name evidence="4" type="ORF">H1191_10840</name>
</gene>
<comment type="caution">
    <text evidence="4">The sequence shown here is derived from an EMBL/GenBank/DDBJ whole genome shotgun (WGS) entry which is preliminary data.</text>
</comment>
<dbReference type="InterPro" id="IPR012908">
    <property type="entry name" value="PGAP1-ab_dom-like"/>
</dbReference>